<name>A0A2N6NCN2_BEABA</name>
<organism evidence="1 2">
    <name type="scientific">Beauveria bassiana</name>
    <name type="common">White muscardine disease fungus</name>
    <name type="synonym">Tritirachium shiotae</name>
    <dbReference type="NCBI Taxonomy" id="176275"/>
    <lineage>
        <taxon>Eukaryota</taxon>
        <taxon>Fungi</taxon>
        <taxon>Dikarya</taxon>
        <taxon>Ascomycota</taxon>
        <taxon>Pezizomycotina</taxon>
        <taxon>Sordariomycetes</taxon>
        <taxon>Hypocreomycetidae</taxon>
        <taxon>Hypocreales</taxon>
        <taxon>Cordycipitaceae</taxon>
        <taxon>Beauveria</taxon>
    </lineage>
</organism>
<proteinExistence type="predicted"/>
<protein>
    <submittedName>
        <fullName evidence="1">Uncharacterized protein</fullName>
    </submittedName>
</protein>
<accession>A0A2N6NCN2</accession>
<sequence length="77" mass="8994">MIMGILRNKEESRKMSAMKTQSVRMGKSCMYRKVSKYNVFCTFKQRLLSSLAYTLRYAHIDTHQRRLAASVDNATLQ</sequence>
<comment type="caution">
    <text evidence="1">The sequence shown here is derived from an EMBL/GenBank/DDBJ whole genome shotgun (WGS) entry which is preliminary data.</text>
</comment>
<dbReference type="Proteomes" id="UP000235728">
    <property type="component" value="Unassembled WGS sequence"/>
</dbReference>
<dbReference type="EMBL" id="MRVG01000011">
    <property type="protein sequence ID" value="PMB65033.1"/>
    <property type="molecule type" value="Genomic_DNA"/>
</dbReference>
<dbReference type="AlphaFoldDB" id="A0A2N6NCN2"/>
<evidence type="ECO:0000313" key="2">
    <source>
        <dbReference type="Proteomes" id="UP000235728"/>
    </source>
</evidence>
<reference evidence="1 2" key="1">
    <citation type="journal article" date="2016" name="Appl. Microbiol. Biotechnol.">
        <title>Characterization of T-DNA insertion mutants with decreased virulence in the entomopathogenic fungus Beauveria bassiana JEF-007.</title>
        <authorList>
            <person name="Kim S."/>
            <person name="Lee S.J."/>
            <person name="Nai Y.S."/>
            <person name="Yu J.S."/>
            <person name="Lee M.R."/>
            <person name="Yang Y.T."/>
            <person name="Kim J.S."/>
        </authorList>
    </citation>
    <scope>NUCLEOTIDE SEQUENCE [LARGE SCALE GENOMIC DNA]</scope>
    <source>
        <strain evidence="1 2">JEF-007</strain>
    </source>
</reference>
<evidence type="ECO:0000313" key="1">
    <source>
        <dbReference type="EMBL" id="PMB65033.1"/>
    </source>
</evidence>
<gene>
    <name evidence="1" type="ORF">BM221_009220</name>
</gene>